<comment type="caution">
    <text evidence="14">The sequence shown here is derived from an EMBL/GenBank/DDBJ whole genome shotgun (WGS) entry which is preliminary data.</text>
</comment>
<keyword evidence="6" id="KW-0479">Metal-binding</keyword>
<evidence type="ECO:0000256" key="11">
    <source>
        <dbReference type="ARBA" id="ARBA00023136"/>
    </source>
</evidence>
<keyword evidence="5 12" id="KW-0812">Transmembrane</keyword>
<keyword evidence="10 12" id="KW-1133">Transmembrane helix</keyword>
<evidence type="ECO:0000256" key="6">
    <source>
        <dbReference type="ARBA" id="ARBA00022723"/>
    </source>
</evidence>
<evidence type="ECO:0000256" key="3">
    <source>
        <dbReference type="ARBA" id="ARBA00012483"/>
    </source>
</evidence>
<evidence type="ECO:0000313" key="14">
    <source>
        <dbReference type="EMBL" id="MFD0691504.1"/>
    </source>
</evidence>
<dbReference type="EMBL" id="JBHTGP010000031">
    <property type="protein sequence ID" value="MFD0691504.1"/>
    <property type="molecule type" value="Genomic_DNA"/>
</dbReference>
<dbReference type="RefSeq" id="WP_131755865.1">
    <property type="nucleotide sequence ID" value="NZ_CAACUY010000009.1"/>
</dbReference>
<accession>A0ABW2Y1C1</accession>
<evidence type="ECO:0000256" key="9">
    <source>
        <dbReference type="ARBA" id="ARBA00022833"/>
    </source>
</evidence>
<name>A0ABW2Y1C1_9ACTN</name>
<evidence type="ECO:0000256" key="10">
    <source>
        <dbReference type="ARBA" id="ARBA00022989"/>
    </source>
</evidence>
<evidence type="ECO:0000256" key="2">
    <source>
        <dbReference type="ARBA" id="ARBA00004141"/>
    </source>
</evidence>
<reference evidence="15" key="1">
    <citation type="journal article" date="2019" name="Int. J. Syst. Evol. Microbiol.">
        <title>The Global Catalogue of Microorganisms (GCM) 10K type strain sequencing project: providing services to taxonomists for standard genome sequencing and annotation.</title>
        <authorList>
            <consortium name="The Broad Institute Genomics Platform"/>
            <consortium name="The Broad Institute Genome Sequencing Center for Infectious Disease"/>
            <person name="Wu L."/>
            <person name="Ma J."/>
        </authorList>
    </citation>
    <scope>NUCLEOTIDE SEQUENCE [LARGE SCALE GENOMIC DNA]</scope>
    <source>
        <strain evidence="15">JCM 9371</strain>
    </source>
</reference>
<feature type="transmembrane region" description="Helical" evidence="12">
    <location>
        <begin position="189"/>
        <end position="212"/>
    </location>
</feature>
<keyword evidence="9" id="KW-0862">Zinc</keyword>
<dbReference type="EC" id="2.3.2.27" evidence="3"/>
<proteinExistence type="predicted"/>
<keyword evidence="4" id="KW-0808">Transferase</keyword>
<evidence type="ECO:0000256" key="5">
    <source>
        <dbReference type="ARBA" id="ARBA00022692"/>
    </source>
</evidence>
<keyword evidence="8" id="KW-0833">Ubl conjugation pathway</keyword>
<keyword evidence="15" id="KW-1185">Reference proteome</keyword>
<protein>
    <recommendedName>
        <fullName evidence="3">RING-type E3 ubiquitin transferase</fullName>
        <ecNumber evidence="3">2.3.2.27</ecNumber>
    </recommendedName>
</protein>
<dbReference type="InterPro" id="IPR022170">
    <property type="entry name" value="MUL1-like"/>
</dbReference>
<evidence type="ECO:0000259" key="13">
    <source>
        <dbReference type="Pfam" id="PF12483"/>
    </source>
</evidence>
<organism evidence="14 15">
    <name type="scientific">Actinomadura fibrosa</name>
    <dbReference type="NCBI Taxonomy" id="111802"/>
    <lineage>
        <taxon>Bacteria</taxon>
        <taxon>Bacillati</taxon>
        <taxon>Actinomycetota</taxon>
        <taxon>Actinomycetes</taxon>
        <taxon>Streptosporangiales</taxon>
        <taxon>Thermomonosporaceae</taxon>
        <taxon>Actinomadura</taxon>
    </lineage>
</organism>
<dbReference type="Proteomes" id="UP001597063">
    <property type="component" value="Unassembled WGS sequence"/>
</dbReference>
<evidence type="ECO:0000256" key="8">
    <source>
        <dbReference type="ARBA" id="ARBA00022786"/>
    </source>
</evidence>
<evidence type="ECO:0000256" key="4">
    <source>
        <dbReference type="ARBA" id="ARBA00022679"/>
    </source>
</evidence>
<gene>
    <name evidence="14" type="ORF">ACFQZM_43930</name>
</gene>
<evidence type="ECO:0000256" key="12">
    <source>
        <dbReference type="SAM" id="Phobius"/>
    </source>
</evidence>
<sequence>MQYVIGIVAAGVLVVGWVWRMRYAAVRGAATVACAGLPRRAGERCGVDGTASAYGVRPAPFSGRPCVWYHVRATAKLRTGKRVFLDERSDAPLVVEDATGRLPVPPEGAFVDGAVRSFDERRTSNGDLPGLPSEDVVRYRYEEWILEPGRPLYVVGTTVESPHGITLGAADGQFMVSARGARALRRRALGFMAAGYGGGALLLVAAVAVAVMDAVSDDG</sequence>
<dbReference type="Pfam" id="PF12483">
    <property type="entry name" value="GIDE"/>
    <property type="match status" value="1"/>
</dbReference>
<comment type="catalytic activity">
    <reaction evidence="1">
        <text>S-ubiquitinyl-[E2 ubiquitin-conjugating enzyme]-L-cysteine + [acceptor protein]-L-lysine = [E2 ubiquitin-conjugating enzyme]-L-cysteine + N(6)-ubiquitinyl-[acceptor protein]-L-lysine.</text>
        <dbReference type="EC" id="2.3.2.27"/>
    </reaction>
</comment>
<feature type="domain" description="E3 Ubiquitin ligase MUL1-like" evidence="13">
    <location>
        <begin position="76"/>
        <end position="188"/>
    </location>
</feature>
<evidence type="ECO:0000256" key="1">
    <source>
        <dbReference type="ARBA" id="ARBA00000900"/>
    </source>
</evidence>
<keyword evidence="7" id="KW-0863">Zinc-finger</keyword>
<comment type="subcellular location">
    <subcellularLocation>
        <location evidence="2">Membrane</location>
        <topology evidence="2">Multi-pass membrane protein</topology>
    </subcellularLocation>
</comment>
<keyword evidence="11 12" id="KW-0472">Membrane</keyword>
<evidence type="ECO:0000313" key="15">
    <source>
        <dbReference type="Proteomes" id="UP001597063"/>
    </source>
</evidence>
<evidence type="ECO:0000256" key="7">
    <source>
        <dbReference type="ARBA" id="ARBA00022771"/>
    </source>
</evidence>